<protein>
    <submittedName>
        <fullName evidence="1">Uncharacterized protein</fullName>
    </submittedName>
</protein>
<evidence type="ECO:0000313" key="1">
    <source>
        <dbReference type="EMBL" id="AIU31696.1"/>
    </source>
</evidence>
<dbReference type="Proteomes" id="UP000029910">
    <property type="component" value="Chromosome"/>
</dbReference>
<proteinExistence type="predicted"/>
<evidence type="ECO:0000313" key="2">
    <source>
        <dbReference type="Proteomes" id="UP000029910"/>
    </source>
</evidence>
<sequence length="137" mass="15316">MIFALDTYFVANESDLGMAYRVYSRVVNNAAKKSGIDILFICAEPAGVDSEEMQNDLISQFRIERPAEDFENLRLYLCTAIVSASGESATSEDKPLASFFLMDEEYVRADAFPSSVGCRKLVSWKRSAVEPFDDENS</sequence>
<name>A0ABN4ED38_9CORY</name>
<dbReference type="RefSeq" id="WP_023634841.1">
    <property type="nucleotide sequence ID" value="NZ_CP009622.1"/>
</dbReference>
<reference evidence="1 2" key="1">
    <citation type="journal article" date="2015" name="Genome Announc.">
        <title>Genome Sequence of Corynebacterium ulcerans Strain FRC11.</title>
        <authorList>
            <person name="Benevides Lde J."/>
            <person name="Viana M.V."/>
            <person name="Mariano D.C."/>
            <person name="Rocha Fde S."/>
            <person name="Bagano P.C."/>
            <person name="Folador E.L."/>
            <person name="Pereira F.L."/>
            <person name="Dorella F.A."/>
            <person name="Leal C.A."/>
            <person name="Carvalho A.F."/>
            <person name="Soares Sde C."/>
            <person name="Carneiro A."/>
            <person name="Ramos R."/>
            <person name="Badell-Ocando E."/>
            <person name="Guiso N."/>
            <person name="Silva A."/>
            <person name="Figueiredo H."/>
            <person name="Azevedo V."/>
            <person name="Guimaraes L.C."/>
        </authorList>
    </citation>
    <scope>NUCLEOTIDE SEQUENCE [LARGE SCALE GENOMIC DNA]</scope>
    <source>
        <strain evidence="2">FRC0011</strain>
    </source>
</reference>
<dbReference type="EMBL" id="CP009622">
    <property type="protein sequence ID" value="AIU31696.1"/>
    <property type="molecule type" value="Genomic_DNA"/>
</dbReference>
<organism evidence="1 2">
    <name type="scientific">Corynebacterium ramonii</name>
    <dbReference type="NCBI Taxonomy" id="3026968"/>
    <lineage>
        <taxon>Bacteria</taxon>
        <taxon>Bacillati</taxon>
        <taxon>Actinomycetota</taxon>
        <taxon>Actinomycetes</taxon>
        <taxon>Mycobacteriales</taxon>
        <taxon>Corynebacteriaceae</taxon>
        <taxon>Corynebacterium</taxon>
    </lineage>
</organism>
<accession>A0ABN4ED38</accession>
<gene>
    <name evidence="1" type="ORF">CulFRC11_0091</name>
</gene>
<keyword evidence="2" id="KW-1185">Reference proteome</keyword>